<dbReference type="NCBIfam" id="TIGR00360">
    <property type="entry name" value="ComEC_N-term"/>
    <property type="match status" value="1"/>
</dbReference>
<dbReference type="GO" id="GO:0003887">
    <property type="term" value="F:DNA-directed DNA polymerase activity"/>
    <property type="evidence" value="ECO:0007669"/>
    <property type="project" value="InterPro"/>
</dbReference>
<feature type="transmembrane region" description="Helical" evidence="8">
    <location>
        <begin position="376"/>
        <end position="400"/>
    </location>
</feature>
<feature type="compositionally biased region" description="Basic residues" evidence="7">
    <location>
        <begin position="838"/>
        <end position="865"/>
    </location>
</feature>
<dbReference type="Gene3D" id="3.60.15.10">
    <property type="entry name" value="Ribonuclease Z/Hydroxyacylglutathione hydrolase-like"/>
    <property type="match status" value="1"/>
</dbReference>
<feature type="region of interest" description="Disordered" evidence="7">
    <location>
        <begin position="764"/>
        <end position="918"/>
    </location>
</feature>
<feature type="transmembrane region" description="Helical" evidence="8">
    <location>
        <begin position="343"/>
        <end position="364"/>
    </location>
</feature>
<dbReference type="InterPro" id="IPR001279">
    <property type="entry name" value="Metallo-B-lactamas"/>
</dbReference>
<dbReference type="GO" id="GO:0006260">
    <property type="term" value="P:DNA replication"/>
    <property type="evidence" value="ECO:0007669"/>
    <property type="project" value="InterPro"/>
</dbReference>
<evidence type="ECO:0000256" key="7">
    <source>
        <dbReference type="SAM" id="MobiDB-lite"/>
    </source>
</evidence>
<reference evidence="10 11" key="1">
    <citation type="journal article" date="2010" name="J. Bacteriol.">
        <title>Biochemical characterization of a novel indole prenyltransferase from Streptomyces sp. SN-593.</title>
        <authorList>
            <person name="Takahashi S."/>
            <person name="Takagi H."/>
            <person name="Toyoda A."/>
            <person name="Uramoto M."/>
            <person name="Nogawa T."/>
            <person name="Ueki M."/>
            <person name="Sakaki Y."/>
            <person name="Osada H."/>
        </authorList>
    </citation>
    <scope>NUCLEOTIDE SEQUENCE [LARGE SCALE GENOMIC DNA]</scope>
    <source>
        <strain evidence="10 11">SN-593</strain>
    </source>
</reference>
<keyword evidence="6 8" id="KW-0472">Membrane</keyword>
<keyword evidence="3" id="KW-1003">Cell membrane</keyword>
<keyword evidence="4 8" id="KW-0812">Transmembrane</keyword>
<dbReference type="PANTHER" id="PTHR30619:SF1">
    <property type="entry name" value="RECOMBINATION PROTEIN 2"/>
    <property type="match status" value="1"/>
</dbReference>
<evidence type="ECO:0000256" key="6">
    <source>
        <dbReference type="ARBA" id="ARBA00023136"/>
    </source>
</evidence>
<reference evidence="10 11" key="3">
    <citation type="journal article" date="2011" name="Nat. Chem. Biol.">
        <title>Reveromycin A biosynthesis uses RevG and RevJ for stereospecific spiroacetal formation.</title>
        <authorList>
            <person name="Takahashi S."/>
            <person name="Toyoda A."/>
            <person name="Sekiyama Y."/>
            <person name="Takagi H."/>
            <person name="Nogawa T."/>
            <person name="Uramoto M."/>
            <person name="Suzuki R."/>
            <person name="Koshino H."/>
            <person name="Kumano T."/>
            <person name="Panthee S."/>
            <person name="Dairi T."/>
            <person name="Ishikawa J."/>
            <person name="Ikeda H."/>
            <person name="Sakaki Y."/>
            <person name="Osada H."/>
        </authorList>
    </citation>
    <scope>NUCLEOTIDE SEQUENCE [LARGE SCALE GENOMIC DNA]</scope>
    <source>
        <strain evidence="10 11">SN-593</strain>
    </source>
</reference>
<feature type="compositionally biased region" description="Basic residues" evidence="7">
    <location>
        <begin position="873"/>
        <end position="912"/>
    </location>
</feature>
<feature type="transmembrane region" description="Helical" evidence="8">
    <location>
        <begin position="271"/>
        <end position="290"/>
    </location>
</feature>
<dbReference type="AlphaFoldDB" id="A0A7U3VN72"/>
<evidence type="ECO:0000313" key="11">
    <source>
        <dbReference type="Proteomes" id="UP000595703"/>
    </source>
</evidence>
<dbReference type="KEGG" id="arev:RVR_3077"/>
<dbReference type="InterPro" id="IPR035681">
    <property type="entry name" value="ComA-like_MBL"/>
</dbReference>
<evidence type="ECO:0000256" key="1">
    <source>
        <dbReference type="ARBA" id="ARBA00004651"/>
    </source>
</evidence>
<feature type="transmembrane region" description="Helical" evidence="8">
    <location>
        <begin position="232"/>
        <end position="251"/>
    </location>
</feature>
<feature type="domain" description="Metallo-beta-lactamase" evidence="9">
    <location>
        <begin position="534"/>
        <end position="736"/>
    </location>
</feature>
<dbReference type="Gene3D" id="3.40.50.300">
    <property type="entry name" value="P-loop containing nucleotide triphosphate hydrolases"/>
    <property type="match status" value="1"/>
</dbReference>
<sequence length="1265" mass="130943">MGAATAVVGLVALTAVAALAVAVSRARAGIGPPRGGRGNRAVGRGRANLPTAMLATVLCGTVAAAAAALQGAELTRGPVPSLARHHTGAEVSVEVTGDPFAAGAGERPPVVVVPATVERVGRTRLRTPVVLMATGAAEAWLRLVPSTRVTATARFGPDTRGRTAAVLAVRGAPRITGPPTRLQRLAARLRTGLRKAAAPLPRDVRGLLPGLVVGDTTGLPEDLEEAFKATDLAHLTAVSGANLTIMLILLIGPPGLATRVERRGLAARLGLPLRSTAVLGAALTVAFVLLCRPSPSVLRAAACGLITLLAIGTGRRRSLLPALAGAVLLLVLCAPELARSYGFALSVLATGSLLTLAPRWAAALHRQGLPSRLAEALAAAAAAQAACGPLIVVLSARLSLVAVPCNLLAEPAVGPATVLGFAALVVAPLSPSPARGLAWLAGWPTRWIVAVARRGAALPGAEIAWPGGWAGAALLAVVTAAAVVCGRSLLRRPWRCAGAAVALMLALVRPVPLPRVIAAWPPADWRFAMCDVGQGDALALSTGPGSAVVVDTGPDPAPVDRCLRDLRVTSIPLLVLTHFHADHVDGLPGALRGRRVGAIETTTLDDPPGQAARVRRQAEAAGVPLRRVEPGEGRTVGPLSWRTLWPAPGPPGLPAAELPAGAPNDTSIALLVHDAGLTLLLMGDLEPDVQAQVLAERPELPRVDVLKVAHHGSAYQDPALLARVHPRLALISVGAHNTYGHPAPRTVSALRALGAVVLRTDQDGPIAVSGTTPTDLRTSYVPHHPTPSKPPTQGADFEPAGAVQPLRAGAPRVRARRGPLPASRRGGRPSRRGPPGRGGRRPPRRPRATGRPRRRPRRRARRAGRAARPGGRSGRRGVRRPPRPRRVRAAPGHVVRRSPRHCARAAGGRRTRAGAGGCRRVPGGRTGCRRRVGCWSAMARKTASDDVLAPLTLAVGQEDLLLDRAVREVVAAAKAADPDTDVRDLPPEAVQPGTLAELTSPSLFAERKVIVVRNAQDVSADSVKDIKAYLAAPAEEIILVLLHAGGAKGKALLDAARKAGAREVACPKMTKPADRLGFVRQEFRTLGRSATPEAAQSLVDAIGSDLRELASACAQLTADVDGTIDVDVVARYYTGRAEATGFEVADLAVTGRAAEALERLRWALSVGQPLPGITFALASGVRSIGKLASAPRGANPGQLARDLGMPPWKIDRVRQQMRGWSADGVSVALRAVAEADAAVKGGAADPAYALEKAVVTIAGAARSRT</sequence>
<dbReference type="SMART" id="SM00849">
    <property type="entry name" value="Lactamase_B"/>
    <property type="match status" value="1"/>
</dbReference>
<dbReference type="Pfam" id="PF06144">
    <property type="entry name" value="DNA_pol3_delta"/>
    <property type="match status" value="1"/>
</dbReference>
<protein>
    <recommendedName>
        <fullName evidence="2">DNA polymerase III subunit delta</fullName>
    </recommendedName>
</protein>
<comment type="subcellular location">
    <subcellularLocation>
        <location evidence="1">Cell membrane</location>
        <topology evidence="1">Multi-pass membrane protein</topology>
    </subcellularLocation>
</comment>
<feature type="transmembrane region" description="Helical" evidence="8">
    <location>
        <begin position="412"/>
        <end position="430"/>
    </location>
</feature>
<feature type="transmembrane region" description="Helical" evidence="8">
    <location>
        <begin position="496"/>
        <end position="513"/>
    </location>
</feature>
<evidence type="ECO:0000313" key="10">
    <source>
        <dbReference type="EMBL" id="BBA97370.1"/>
    </source>
</evidence>
<dbReference type="EMBL" id="AP018365">
    <property type="protein sequence ID" value="BBA97370.1"/>
    <property type="molecule type" value="Genomic_DNA"/>
</dbReference>
<dbReference type="GO" id="GO:0009360">
    <property type="term" value="C:DNA polymerase III complex"/>
    <property type="evidence" value="ECO:0007669"/>
    <property type="project" value="InterPro"/>
</dbReference>
<dbReference type="InterPro" id="IPR008921">
    <property type="entry name" value="DNA_pol3_clamp-load_cplx_C"/>
</dbReference>
<keyword evidence="11" id="KW-1185">Reference proteome</keyword>
<dbReference type="InterPro" id="IPR010372">
    <property type="entry name" value="DNA_pol3_delta_N"/>
</dbReference>
<dbReference type="NCBIfam" id="TIGR01128">
    <property type="entry name" value="holA"/>
    <property type="match status" value="1"/>
</dbReference>
<dbReference type="CDD" id="cd07731">
    <property type="entry name" value="ComA-like_MBL-fold"/>
    <property type="match status" value="1"/>
</dbReference>
<dbReference type="InterPro" id="IPR027417">
    <property type="entry name" value="P-loop_NTPase"/>
</dbReference>
<dbReference type="GO" id="GO:0003677">
    <property type="term" value="F:DNA binding"/>
    <property type="evidence" value="ECO:0007669"/>
    <property type="project" value="InterPro"/>
</dbReference>
<keyword evidence="5 8" id="KW-1133">Transmembrane helix</keyword>
<dbReference type="Proteomes" id="UP000595703">
    <property type="component" value="Chromosome"/>
</dbReference>
<feature type="transmembrane region" description="Helical" evidence="8">
    <location>
        <begin position="319"/>
        <end position="337"/>
    </location>
</feature>
<dbReference type="GO" id="GO:0005886">
    <property type="term" value="C:plasma membrane"/>
    <property type="evidence" value="ECO:0007669"/>
    <property type="project" value="UniProtKB-SubCell"/>
</dbReference>
<evidence type="ECO:0000256" key="3">
    <source>
        <dbReference type="ARBA" id="ARBA00022475"/>
    </source>
</evidence>
<dbReference type="InterPro" id="IPR036866">
    <property type="entry name" value="RibonucZ/Hydroxyglut_hydro"/>
</dbReference>
<dbReference type="Pfam" id="PF03772">
    <property type="entry name" value="Competence"/>
    <property type="match status" value="1"/>
</dbReference>
<name>A0A7U3VN72_9ACTN</name>
<gene>
    <name evidence="10" type="ORF">RVR_3077</name>
</gene>
<dbReference type="InterPro" id="IPR005790">
    <property type="entry name" value="DNA_polIII_delta"/>
</dbReference>
<dbReference type="Pfam" id="PF00753">
    <property type="entry name" value="Lactamase_B"/>
    <property type="match status" value="1"/>
</dbReference>
<dbReference type="SUPFAM" id="SSF48019">
    <property type="entry name" value="post-AAA+ oligomerization domain-like"/>
    <property type="match status" value="1"/>
</dbReference>
<dbReference type="Gene3D" id="1.20.272.10">
    <property type="match status" value="1"/>
</dbReference>
<feature type="transmembrane region" description="Helical" evidence="8">
    <location>
        <begin position="463"/>
        <end position="484"/>
    </location>
</feature>
<dbReference type="InterPro" id="IPR004477">
    <property type="entry name" value="ComEC_N"/>
</dbReference>
<proteinExistence type="predicted"/>
<dbReference type="PANTHER" id="PTHR30619">
    <property type="entry name" value="DNA INTERNALIZATION/COMPETENCE PROTEIN COMEC/REC2"/>
    <property type="match status" value="1"/>
</dbReference>
<evidence type="ECO:0000259" key="9">
    <source>
        <dbReference type="SMART" id="SM00849"/>
    </source>
</evidence>
<accession>A0A7U3VN72</accession>
<dbReference type="InterPro" id="IPR052159">
    <property type="entry name" value="Competence_DNA_uptake"/>
</dbReference>
<evidence type="ECO:0000256" key="4">
    <source>
        <dbReference type="ARBA" id="ARBA00022692"/>
    </source>
</evidence>
<evidence type="ECO:0000256" key="8">
    <source>
        <dbReference type="SAM" id="Phobius"/>
    </source>
</evidence>
<organism evidence="10 11">
    <name type="scientific">Actinacidiphila reveromycinica</name>
    <dbReference type="NCBI Taxonomy" id="659352"/>
    <lineage>
        <taxon>Bacteria</taxon>
        <taxon>Bacillati</taxon>
        <taxon>Actinomycetota</taxon>
        <taxon>Actinomycetes</taxon>
        <taxon>Kitasatosporales</taxon>
        <taxon>Streptomycetaceae</taxon>
        <taxon>Actinacidiphila</taxon>
    </lineage>
</organism>
<evidence type="ECO:0000256" key="5">
    <source>
        <dbReference type="ARBA" id="ARBA00022989"/>
    </source>
</evidence>
<dbReference type="Pfam" id="PF21694">
    <property type="entry name" value="DNA_pol3_delta_C"/>
    <property type="match status" value="1"/>
</dbReference>
<feature type="compositionally biased region" description="Low complexity" evidence="7">
    <location>
        <begin position="805"/>
        <end position="824"/>
    </location>
</feature>
<reference evidence="10 11" key="4">
    <citation type="journal article" date="2020" name="Sci. Rep.">
        <title>beta-carboline chemical signals induce reveromycin production through a LuxR family regulator in Streptomyces sp. SN-593.</title>
        <authorList>
            <person name="Panthee S."/>
            <person name="Kito N."/>
            <person name="Hayashi T."/>
            <person name="Shimizu T."/>
            <person name="Ishikawa J."/>
            <person name="Hamamoto H."/>
            <person name="Osada H."/>
            <person name="Takahashi S."/>
        </authorList>
    </citation>
    <scope>NUCLEOTIDE SEQUENCE [LARGE SCALE GENOMIC DNA]</scope>
    <source>
        <strain evidence="10 11">SN-593</strain>
    </source>
</reference>
<dbReference type="InterPro" id="IPR048466">
    <property type="entry name" value="DNA_pol3_delta-like_C"/>
</dbReference>
<reference evidence="10 11" key="2">
    <citation type="journal article" date="2011" name="J. Antibiot.">
        <title>Furaquinocins I and J: novel polyketide isoprenoid hybrid compounds from Streptomyces reveromyceticus SN-593.</title>
        <authorList>
            <person name="Panthee S."/>
            <person name="Takahashi S."/>
            <person name="Takagi H."/>
            <person name="Nogawa T."/>
            <person name="Oowada E."/>
            <person name="Uramoto M."/>
            <person name="Osada H."/>
        </authorList>
    </citation>
    <scope>NUCLEOTIDE SEQUENCE [LARGE SCALE GENOMIC DNA]</scope>
    <source>
        <strain evidence="10 11">SN-593</strain>
    </source>
</reference>
<dbReference type="SUPFAM" id="SSF56281">
    <property type="entry name" value="Metallo-hydrolase/oxidoreductase"/>
    <property type="match status" value="1"/>
</dbReference>
<evidence type="ECO:0000256" key="2">
    <source>
        <dbReference type="ARBA" id="ARBA00017703"/>
    </source>
</evidence>